<reference evidence="1" key="1">
    <citation type="submission" date="2020-11" db="EMBL/GenBank/DDBJ databases">
        <authorList>
            <person name="Whitehead M."/>
        </authorList>
    </citation>
    <scope>NUCLEOTIDE SEQUENCE</scope>
    <source>
        <strain evidence="1">EGII</strain>
    </source>
</reference>
<proteinExistence type="predicted"/>
<accession>A0A811TX40</accession>
<evidence type="ECO:0000313" key="1">
    <source>
        <dbReference type="EMBL" id="CAD6991394.1"/>
    </source>
</evidence>
<dbReference type="Proteomes" id="UP000606786">
    <property type="component" value="Unassembled WGS sequence"/>
</dbReference>
<evidence type="ECO:0000313" key="2">
    <source>
        <dbReference type="Proteomes" id="UP000606786"/>
    </source>
</evidence>
<dbReference type="AlphaFoldDB" id="A0A811TX40"/>
<keyword evidence="2" id="KW-1185">Reference proteome</keyword>
<comment type="caution">
    <text evidence="1">The sequence shown here is derived from an EMBL/GenBank/DDBJ whole genome shotgun (WGS) entry which is preliminary data.</text>
</comment>
<protein>
    <submittedName>
        <fullName evidence="1">(Mediterranean fruit fly) hypothetical protein</fullName>
    </submittedName>
</protein>
<gene>
    <name evidence="1" type="ORF">CCAP1982_LOCUS321</name>
</gene>
<dbReference type="EMBL" id="CAJHJT010000001">
    <property type="protein sequence ID" value="CAD6991394.1"/>
    <property type="molecule type" value="Genomic_DNA"/>
</dbReference>
<organism evidence="1 2">
    <name type="scientific">Ceratitis capitata</name>
    <name type="common">Mediterranean fruit fly</name>
    <name type="synonym">Tephritis capitata</name>
    <dbReference type="NCBI Taxonomy" id="7213"/>
    <lineage>
        <taxon>Eukaryota</taxon>
        <taxon>Metazoa</taxon>
        <taxon>Ecdysozoa</taxon>
        <taxon>Arthropoda</taxon>
        <taxon>Hexapoda</taxon>
        <taxon>Insecta</taxon>
        <taxon>Pterygota</taxon>
        <taxon>Neoptera</taxon>
        <taxon>Endopterygota</taxon>
        <taxon>Diptera</taxon>
        <taxon>Brachycera</taxon>
        <taxon>Muscomorpha</taxon>
        <taxon>Tephritoidea</taxon>
        <taxon>Tephritidae</taxon>
        <taxon>Ceratitis</taxon>
        <taxon>Ceratitis</taxon>
    </lineage>
</organism>
<sequence length="108" mass="12129">VYELEILCTNTAQAPAPAPTPTPTLTHIHYVVLPSTPPNFISVLKFLQFTALHFECLKDDQQGRTTTVELVYQVLVVEELIVMASGKWHVCTTTYLWYVHIDIDPASS</sequence>
<feature type="non-terminal residue" evidence="1">
    <location>
        <position position="108"/>
    </location>
</feature>
<name>A0A811TX40_CERCA</name>